<name>Q1YFV9_AURMS</name>
<dbReference type="PROSITE" id="PS51007">
    <property type="entry name" value="CYTC"/>
    <property type="match status" value="1"/>
</dbReference>
<dbReference type="BioCyc" id="AURANTIMONAS:SI859A1_03069-MONOMER"/>
<comment type="caution">
    <text evidence="7">The sequence shown here is derived from an EMBL/GenBank/DDBJ whole genome shotgun (WGS) entry which is preliminary data.</text>
</comment>
<evidence type="ECO:0000256" key="5">
    <source>
        <dbReference type="SAM" id="MobiDB-lite"/>
    </source>
</evidence>
<reference evidence="7 8" key="1">
    <citation type="journal article" date="2008" name="Appl. Environ. Microbiol.">
        <title>Genomic insights into Mn(II) oxidation by the marine alphaproteobacterium Aurantimonas sp. strain SI85-9A1.</title>
        <authorList>
            <person name="Dick G.J."/>
            <person name="Podell S."/>
            <person name="Johnson H.A."/>
            <person name="Rivera-Espinoza Y."/>
            <person name="Bernier-Latmani R."/>
            <person name="McCarthy J.K."/>
            <person name="Torpey J.W."/>
            <person name="Clement B.G."/>
            <person name="Gaasterland T."/>
            <person name="Tebo B.M."/>
        </authorList>
    </citation>
    <scope>NUCLEOTIDE SEQUENCE [LARGE SCALE GENOMIC DNA]</scope>
    <source>
        <strain evidence="7 8">SI85-9A1</strain>
    </source>
</reference>
<proteinExistence type="predicted"/>
<gene>
    <name evidence="7" type="ORF">SI859A1_03069</name>
</gene>
<dbReference type="AlphaFoldDB" id="Q1YFV9"/>
<feature type="region of interest" description="Disordered" evidence="5">
    <location>
        <begin position="1"/>
        <end position="40"/>
    </location>
</feature>
<dbReference type="Proteomes" id="UP000000321">
    <property type="component" value="Unassembled WGS sequence"/>
</dbReference>
<organism evidence="7 8">
    <name type="scientific">Aurantimonas manganoxydans (strain ATCC BAA-1229 / DSM 21871 / SI85-9A1)</name>
    <dbReference type="NCBI Taxonomy" id="287752"/>
    <lineage>
        <taxon>Bacteria</taxon>
        <taxon>Pseudomonadati</taxon>
        <taxon>Pseudomonadota</taxon>
        <taxon>Alphaproteobacteria</taxon>
        <taxon>Hyphomicrobiales</taxon>
        <taxon>Aurantimonadaceae</taxon>
        <taxon>Aurantimonas</taxon>
    </lineage>
</organism>
<sequence>MASAEHMKPDAHPSKDTATEGNAPTEGDLGKNADPAGNPTYVVAPDGKVDWYAWRGYKKYMANCMQCHGPDGMGSSFAPNLTESLQDLTYYDYAGIVVGGQQNKWSAGNSIMPAWGEDPNVMCSLDSIYIYLRGRADGTIERGEPKRIANNKEAQQEEYDCLGF</sequence>
<evidence type="ECO:0000256" key="4">
    <source>
        <dbReference type="PROSITE-ProRule" id="PRU00433"/>
    </source>
</evidence>
<dbReference type="InterPro" id="IPR009056">
    <property type="entry name" value="Cyt_c-like_dom"/>
</dbReference>
<evidence type="ECO:0000256" key="3">
    <source>
        <dbReference type="ARBA" id="ARBA00023004"/>
    </source>
</evidence>
<evidence type="ECO:0000313" key="8">
    <source>
        <dbReference type="Proteomes" id="UP000000321"/>
    </source>
</evidence>
<dbReference type="InterPro" id="IPR036909">
    <property type="entry name" value="Cyt_c-like_dom_sf"/>
</dbReference>
<dbReference type="GO" id="GO:0020037">
    <property type="term" value="F:heme binding"/>
    <property type="evidence" value="ECO:0007669"/>
    <property type="project" value="InterPro"/>
</dbReference>
<evidence type="ECO:0000313" key="7">
    <source>
        <dbReference type="EMBL" id="EAS49466.1"/>
    </source>
</evidence>
<evidence type="ECO:0000259" key="6">
    <source>
        <dbReference type="PROSITE" id="PS51007"/>
    </source>
</evidence>
<feature type="domain" description="Cytochrome c" evidence="6">
    <location>
        <begin position="51"/>
        <end position="164"/>
    </location>
</feature>
<evidence type="ECO:0000256" key="1">
    <source>
        <dbReference type="ARBA" id="ARBA00022617"/>
    </source>
</evidence>
<dbReference type="Pfam" id="PF13442">
    <property type="entry name" value="Cytochrome_CBB3"/>
    <property type="match status" value="1"/>
</dbReference>
<keyword evidence="1 4" id="KW-0349">Heme</keyword>
<dbReference type="HOGENOM" id="CLU_112016_1_0_5"/>
<dbReference type="GO" id="GO:0009055">
    <property type="term" value="F:electron transfer activity"/>
    <property type="evidence" value="ECO:0007669"/>
    <property type="project" value="InterPro"/>
</dbReference>
<dbReference type="EMBL" id="AAPJ01000005">
    <property type="protein sequence ID" value="EAS49466.1"/>
    <property type="molecule type" value="Genomic_DNA"/>
</dbReference>
<evidence type="ECO:0000256" key="2">
    <source>
        <dbReference type="ARBA" id="ARBA00022723"/>
    </source>
</evidence>
<keyword evidence="8" id="KW-1185">Reference proteome</keyword>
<dbReference type="Gene3D" id="1.10.760.10">
    <property type="entry name" value="Cytochrome c-like domain"/>
    <property type="match status" value="1"/>
</dbReference>
<dbReference type="GO" id="GO:0046872">
    <property type="term" value="F:metal ion binding"/>
    <property type="evidence" value="ECO:0007669"/>
    <property type="project" value="UniProtKB-KW"/>
</dbReference>
<keyword evidence="2 4" id="KW-0479">Metal-binding</keyword>
<protein>
    <submittedName>
        <fullName evidence="7">Putative cytochrome c protein</fullName>
    </submittedName>
</protein>
<feature type="compositionally biased region" description="Basic and acidic residues" evidence="5">
    <location>
        <begin position="1"/>
        <end position="18"/>
    </location>
</feature>
<accession>Q1YFV9</accession>
<keyword evidence="3 4" id="KW-0408">Iron</keyword>
<dbReference type="SUPFAM" id="SSF46626">
    <property type="entry name" value="Cytochrome c"/>
    <property type="match status" value="1"/>
</dbReference>